<accession>A0A5N5I6E0</accession>
<sequence>MATTDVMAPSGSNDDSDDPIDRIAKVKSKFCANSRFVIAWHKKCIEEESTLVALQQLLNEALYKLAEYKCLIYSRKLKYDELVLEEEEDVRRWSIISWAMKHLEQSVTPSSMMGLRNFVHISIKFGRDMIRTAFCPRTWKIVKDGHDYEGHEYIKTAHKNLKIFRLTSAFLYIYFSLFCTFCALLELYHNFKFQ</sequence>
<organism evidence="3 4">
    <name type="scientific">Pyrus ussuriensis x Pyrus communis</name>
    <dbReference type="NCBI Taxonomy" id="2448454"/>
    <lineage>
        <taxon>Eukaryota</taxon>
        <taxon>Viridiplantae</taxon>
        <taxon>Streptophyta</taxon>
        <taxon>Embryophyta</taxon>
        <taxon>Tracheophyta</taxon>
        <taxon>Spermatophyta</taxon>
        <taxon>Magnoliopsida</taxon>
        <taxon>eudicotyledons</taxon>
        <taxon>Gunneridae</taxon>
        <taxon>Pentapetalae</taxon>
        <taxon>rosids</taxon>
        <taxon>fabids</taxon>
        <taxon>Rosales</taxon>
        <taxon>Rosaceae</taxon>
        <taxon>Amygdaloideae</taxon>
        <taxon>Maleae</taxon>
        <taxon>Pyrus</taxon>
    </lineage>
</organism>
<evidence type="ECO:0000313" key="3">
    <source>
        <dbReference type="EMBL" id="KAB2634767.1"/>
    </source>
</evidence>
<feature type="region of interest" description="Disordered" evidence="1">
    <location>
        <begin position="1"/>
        <end position="20"/>
    </location>
</feature>
<reference evidence="3 4" key="2">
    <citation type="submission" date="2019-11" db="EMBL/GenBank/DDBJ databases">
        <title>A de novo genome assembly of a pear dwarfing rootstock.</title>
        <authorList>
            <person name="Wang F."/>
            <person name="Wang J."/>
            <person name="Li S."/>
            <person name="Zhang Y."/>
            <person name="Fang M."/>
            <person name="Ma L."/>
            <person name="Zhao Y."/>
            <person name="Jiang S."/>
        </authorList>
    </citation>
    <scope>NUCLEOTIDE SEQUENCE [LARGE SCALE GENOMIC DNA]</scope>
    <source>
        <strain evidence="3">S2</strain>
        <tissue evidence="3">Leaf</tissue>
    </source>
</reference>
<evidence type="ECO:0000256" key="1">
    <source>
        <dbReference type="SAM" id="MobiDB-lite"/>
    </source>
</evidence>
<evidence type="ECO:0000313" key="4">
    <source>
        <dbReference type="Proteomes" id="UP000327157"/>
    </source>
</evidence>
<proteinExistence type="predicted"/>
<keyword evidence="2" id="KW-0812">Transmembrane</keyword>
<name>A0A5N5I6E0_9ROSA</name>
<evidence type="ECO:0000256" key="2">
    <source>
        <dbReference type="SAM" id="Phobius"/>
    </source>
</evidence>
<keyword evidence="4" id="KW-1185">Reference proteome</keyword>
<keyword evidence="2" id="KW-1133">Transmembrane helix</keyword>
<protein>
    <submittedName>
        <fullName evidence="3">Uncharacterized protein</fullName>
    </submittedName>
</protein>
<dbReference type="Proteomes" id="UP000327157">
    <property type="component" value="Unassembled WGS sequence"/>
</dbReference>
<dbReference type="EMBL" id="SMOL01000027">
    <property type="protein sequence ID" value="KAB2634767.1"/>
    <property type="molecule type" value="Genomic_DNA"/>
</dbReference>
<keyword evidence="2" id="KW-0472">Membrane</keyword>
<dbReference type="AlphaFoldDB" id="A0A5N5I6E0"/>
<feature type="transmembrane region" description="Helical" evidence="2">
    <location>
        <begin position="169"/>
        <end position="188"/>
    </location>
</feature>
<comment type="caution">
    <text evidence="3">The sequence shown here is derived from an EMBL/GenBank/DDBJ whole genome shotgun (WGS) entry which is preliminary data.</text>
</comment>
<reference evidence="3 4" key="1">
    <citation type="submission" date="2019-09" db="EMBL/GenBank/DDBJ databases">
        <authorList>
            <person name="Ou C."/>
        </authorList>
    </citation>
    <scope>NUCLEOTIDE SEQUENCE [LARGE SCALE GENOMIC DNA]</scope>
    <source>
        <strain evidence="3">S2</strain>
        <tissue evidence="3">Leaf</tissue>
    </source>
</reference>
<gene>
    <name evidence="3" type="ORF">D8674_038187</name>
</gene>